<dbReference type="Proteomes" id="UP000664534">
    <property type="component" value="Unassembled WGS sequence"/>
</dbReference>
<evidence type="ECO:0000313" key="2">
    <source>
        <dbReference type="Proteomes" id="UP000664534"/>
    </source>
</evidence>
<sequence>MAINVIDKDGDLTVEVIEYDEKAKDGSGNRPVARTQQFRVRRDILIKHSKIFAAMLGTTHWKEAQKEFIKLEEDSVASMEIWFRILHDTDLVYDVPLEEMWRLVTACDKYNLNVSMLKIWFATWYEKHGINQYYANWGLEVRHDNHLLTPRSLLYPCWIWDHAKGFMRATHFLSYNSVGHITEHNPTIHRGLRVESRVIQQLNAAKGRLRTVMHNELFRPNETLLRAHCKCKEKTLYCYEQMLYRIQVWPLERIYQKSSMTTILERLDNFSFEAEKEACASCRMNYKTIVQTAQEKVRSYFSGLCLDCMDRTKPVTGDADMDYWKHDSLRESDFMRKCRCTHTQPTWYFSFMGRTEVRDRFLRNKRAWKYSSDSD</sequence>
<dbReference type="AlphaFoldDB" id="A0A8H3FS59"/>
<dbReference type="CDD" id="cd18186">
    <property type="entry name" value="BTB_POZ_ZBTB_KLHL-like"/>
    <property type="match status" value="1"/>
</dbReference>
<dbReference type="InterPro" id="IPR011333">
    <property type="entry name" value="SKP1/BTB/POZ_sf"/>
</dbReference>
<evidence type="ECO:0008006" key="3">
    <source>
        <dbReference type="Google" id="ProtNLM"/>
    </source>
</evidence>
<keyword evidence="2" id="KW-1185">Reference proteome</keyword>
<name>A0A8H3FS59_9LECA</name>
<gene>
    <name evidence="1" type="ORF">IMSHALPRED_008085</name>
</gene>
<dbReference type="Gene3D" id="3.30.710.10">
    <property type="entry name" value="Potassium Channel Kv1.1, Chain A"/>
    <property type="match status" value="1"/>
</dbReference>
<accession>A0A8H3FS59</accession>
<evidence type="ECO:0000313" key="1">
    <source>
        <dbReference type="EMBL" id="CAF9930132.1"/>
    </source>
</evidence>
<reference evidence="1" key="1">
    <citation type="submission" date="2021-03" db="EMBL/GenBank/DDBJ databases">
        <authorList>
            <person name="Tagirdzhanova G."/>
        </authorList>
    </citation>
    <scope>NUCLEOTIDE SEQUENCE</scope>
</reference>
<dbReference type="EMBL" id="CAJPDT010000056">
    <property type="protein sequence ID" value="CAF9930132.1"/>
    <property type="molecule type" value="Genomic_DNA"/>
</dbReference>
<organism evidence="1 2">
    <name type="scientific">Imshaugia aleurites</name>
    <dbReference type="NCBI Taxonomy" id="172621"/>
    <lineage>
        <taxon>Eukaryota</taxon>
        <taxon>Fungi</taxon>
        <taxon>Dikarya</taxon>
        <taxon>Ascomycota</taxon>
        <taxon>Pezizomycotina</taxon>
        <taxon>Lecanoromycetes</taxon>
        <taxon>OSLEUM clade</taxon>
        <taxon>Lecanoromycetidae</taxon>
        <taxon>Lecanorales</taxon>
        <taxon>Lecanorineae</taxon>
        <taxon>Parmeliaceae</taxon>
        <taxon>Imshaugia</taxon>
    </lineage>
</organism>
<proteinExistence type="predicted"/>
<dbReference type="OrthoDB" id="268428at2759"/>
<comment type="caution">
    <text evidence="1">The sequence shown here is derived from an EMBL/GenBank/DDBJ whole genome shotgun (WGS) entry which is preliminary data.</text>
</comment>
<protein>
    <recommendedName>
        <fullName evidence="3">BTB domain-containing protein</fullName>
    </recommendedName>
</protein>